<dbReference type="Gene3D" id="3.40.50.300">
    <property type="entry name" value="P-loop containing nucleotide triphosphate hydrolases"/>
    <property type="match status" value="2"/>
</dbReference>
<dbReference type="Pfam" id="PF17862">
    <property type="entry name" value="AAA_lid_3"/>
    <property type="match status" value="1"/>
</dbReference>
<dbReference type="GO" id="GO:0000502">
    <property type="term" value="C:proteasome complex"/>
    <property type="evidence" value="ECO:0007669"/>
    <property type="project" value="UniProtKB-KW"/>
</dbReference>
<dbReference type="FunFam" id="3.40.50.300:FF:002861">
    <property type="entry name" value="Cell division control protein 48 homolog E"/>
    <property type="match status" value="1"/>
</dbReference>
<dbReference type="Pfam" id="PF16450">
    <property type="entry name" value="Prot_ATP_ID_OB_C"/>
    <property type="match status" value="1"/>
</dbReference>
<name>A0A444YGE5_ARAHY</name>
<dbReference type="PANTHER" id="PTHR23073">
    <property type="entry name" value="26S PROTEASOME REGULATORY SUBUNIT"/>
    <property type="match status" value="1"/>
</dbReference>
<dbReference type="InterPro" id="IPR032501">
    <property type="entry name" value="Prot_ATP_ID_OB_2nd"/>
</dbReference>
<sequence length="700" mass="78549">MTDAEDAVRRRNAVADYRKKLLQHKELESRVRSVIVKASSGPRYVVGCRSKVDKEKLTSGTRVVLDMTTLTIMRALPREVDPVVYNMLHEDPGNVSYSAVGGLSDQIRELRESIELPLMNPELFLRVGIKPPKGVLLYGPPGTGKTLLARAIASNIDANFLKVKMIMATNRPDVLDPALLRPGRLDRKIEIPLPNELSRMEILKIHAAGIAKHGEIDYEAVVKLAEGFNGADLRNVCTEAGMSAIRAERDYVIHEDFMKAVRKLNDAKKLESSAHYNRRDVHKASAETFFRKVKFWNDDGEEDAPPNVDGVNYFHVKVAGLLFVATNRVNVSPSLVLELLQRIARLIKDYLGVLNEDSLRKNFVLVYELLDEVIDFGYAQTTSTELLKSYIFNEPIMIDSAVMPPLGAASIFVKGNKRMPSTVITKSVVANEPGGRKREEIFVDVIEKISVTFNSSGYILTSEIDGTIQMKSYLTGNPEIRLALNEDLSIGRSDYASSTAVILDDCNFHESVHLDSFDTDRTLSLVPPEGEFPVMNYRMTQPFKPPFRINALLEETGPLKAEVIIKVCADFNPSINANTVLVQMPVPKFTNRVNFELDRESVGNTTDFKEANKRLEWSIKKVVGGAEHTLRAKLTFSQELLGNIMKEAGPVSMTFDIPMYHASRLQVKYLQIAKKSKAHNPYRWVRYVTQANSYVARLFL</sequence>
<evidence type="ECO:0000256" key="2">
    <source>
        <dbReference type="ARBA" id="ARBA00006914"/>
    </source>
</evidence>
<proteinExistence type="inferred from homology"/>
<keyword evidence="7" id="KW-0647">Proteasome</keyword>
<keyword evidence="4 9" id="KW-0547">Nucleotide-binding</keyword>
<dbReference type="InterPro" id="IPR003959">
    <property type="entry name" value="ATPase_AAA_core"/>
</dbReference>
<keyword evidence="5 9" id="KW-0067">ATP-binding</keyword>
<evidence type="ECO:0000259" key="10">
    <source>
        <dbReference type="PROSITE" id="PS51072"/>
    </source>
</evidence>
<dbReference type="InterPro" id="IPR028565">
    <property type="entry name" value="MHD"/>
</dbReference>
<comment type="caution">
    <text evidence="11">The sequence shown here is derived from an EMBL/GenBank/DDBJ whole genome shotgun (WGS) entry which is preliminary data.</text>
</comment>
<evidence type="ECO:0000256" key="5">
    <source>
        <dbReference type="ARBA" id="ARBA00022840"/>
    </source>
</evidence>
<dbReference type="CDD" id="cd09253">
    <property type="entry name" value="AP-4_Mu4_Cterm"/>
    <property type="match status" value="1"/>
</dbReference>
<dbReference type="SMART" id="SM00382">
    <property type="entry name" value="AAA"/>
    <property type="match status" value="1"/>
</dbReference>
<reference evidence="11 12" key="1">
    <citation type="submission" date="2019-01" db="EMBL/GenBank/DDBJ databases">
        <title>Sequencing of cultivated peanut Arachis hypogaea provides insights into genome evolution and oil improvement.</title>
        <authorList>
            <person name="Chen X."/>
        </authorList>
    </citation>
    <scope>NUCLEOTIDE SEQUENCE [LARGE SCALE GENOMIC DNA]</scope>
    <source>
        <strain evidence="12">cv. Fuhuasheng</strain>
        <tissue evidence="11">Leaves</tissue>
    </source>
</reference>
<evidence type="ECO:0000256" key="3">
    <source>
        <dbReference type="ARBA" id="ARBA00022448"/>
    </source>
</evidence>
<evidence type="ECO:0000313" key="12">
    <source>
        <dbReference type="Proteomes" id="UP000289738"/>
    </source>
</evidence>
<dbReference type="FunFam" id="3.30.450.60:FF:000002">
    <property type="entry name" value="AP-2 complex subunit mu, putative"/>
    <property type="match status" value="1"/>
</dbReference>
<dbReference type="EMBL" id="SDMP01000016">
    <property type="protein sequence ID" value="RYR00998.1"/>
    <property type="molecule type" value="Genomic_DNA"/>
</dbReference>
<dbReference type="PROSITE" id="PS00674">
    <property type="entry name" value="AAA"/>
    <property type="match status" value="1"/>
</dbReference>
<evidence type="ECO:0000256" key="7">
    <source>
        <dbReference type="ARBA" id="ARBA00022942"/>
    </source>
</evidence>
<comment type="subcellular location">
    <subcellularLocation>
        <location evidence="1">Endomembrane system</location>
    </subcellularLocation>
</comment>
<dbReference type="Proteomes" id="UP000289738">
    <property type="component" value="Chromosome B06"/>
</dbReference>
<dbReference type="STRING" id="3818.A0A444YGE5"/>
<organism evidence="11 12">
    <name type="scientific">Arachis hypogaea</name>
    <name type="common">Peanut</name>
    <dbReference type="NCBI Taxonomy" id="3818"/>
    <lineage>
        <taxon>Eukaryota</taxon>
        <taxon>Viridiplantae</taxon>
        <taxon>Streptophyta</taxon>
        <taxon>Embryophyta</taxon>
        <taxon>Tracheophyta</taxon>
        <taxon>Spermatophyta</taxon>
        <taxon>Magnoliopsida</taxon>
        <taxon>eudicotyledons</taxon>
        <taxon>Gunneridae</taxon>
        <taxon>Pentapetalae</taxon>
        <taxon>rosids</taxon>
        <taxon>fabids</taxon>
        <taxon>Fabales</taxon>
        <taxon>Fabaceae</taxon>
        <taxon>Papilionoideae</taxon>
        <taxon>50 kb inversion clade</taxon>
        <taxon>dalbergioids sensu lato</taxon>
        <taxon>Dalbergieae</taxon>
        <taxon>Pterocarpus clade</taxon>
        <taxon>Arachis</taxon>
    </lineage>
</organism>
<keyword evidence="12" id="KW-1185">Reference proteome</keyword>
<dbReference type="Pfam" id="PF00928">
    <property type="entry name" value="Adap_comp_sub"/>
    <property type="match status" value="1"/>
</dbReference>
<dbReference type="InterPro" id="IPR003593">
    <property type="entry name" value="AAA+_ATPase"/>
</dbReference>
<keyword evidence="3" id="KW-0813">Transport</keyword>
<dbReference type="Gene3D" id="2.60.40.1170">
    <property type="entry name" value="Mu homology domain, subdomain B"/>
    <property type="match status" value="2"/>
</dbReference>
<dbReference type="CDD" id="cd14838">
    <property type="entry name" value="AP4_Mu_N"/>
    <property type="match status" value="1"/>
</dbReference>
<dbReference type="SUPFAM" id="SSF49447">
    <property type="entry name" value="Second domain of Mu2 adaptin subunit (ap50) of ap2 adaptor"/>
    <property type="match status" value="1"/>
</dbReference>
<dbReference type="InterPro" id="IPR012340">
    <property type="entry name" value="NA-bd_OB-fold"/>
</dbReference>
<dbReference type="InterPro" id="IPR036168">
    <property type="entry name" value="AP2_Mu_C_sf"/>
</dbReference>
<dbReference type="GO" id="GO:0005524">
    <property type="term" value="F:ATP binding"/>
    <property type="evidence" value="ECO:0007669"/>
    <property type="project" value="UniProtKB-KW"/>
</dbReference>
<evidence type="ECO:0000256" key="4">
    <source>
        <dbReference type="ARBA" id="ARBA00022741"/>
    </source>
</evidence>
<evidence type="ECO:0000256" key="1">
    <source>
        <dbReference type="ARBA" id="ARBA00004308"/>
    </source>
</evidence>
<keyword evidence="6" id="KW-0653">Protein transport</keyword>
<dbReference type="Gene3D" id="2.40.50.140">
    <property type="entry name" value="Nucleic acid-binding proteins"/>
    <property type="match status" value="1"/>
</dbReference>
<dbReference type="InterPro" id="IPR003960">
    <property type="entry name" value="ATPase_AAA_CS"/>
</dbReference>
<dbReference type="Gene3D" id="3.30.450.60">
    <property type="match status" value="1"/>
</dbReference>
<comment type="similarity">
    <text evidence="2 9">Belongs to the AAA ATPase family.</text>
</comment>
<dbReference type="SUPFAM" id="SSF52540">
    <property type="entry name" value="P-loop containing nucleoside triphosphate hydrolases"/>
    <property type="match status" value="1"/>
</dbReference>
<gene>
    <name evidence="11" type="ORF">Ahy_B06g079866</name>
</gene>
<keyword evidence="8" id="KW-0472">Membrane</keyword>
<evidence type="ECO:0000256" key="9">
    <source>
        <dbReference type="RuleBase" id="RU003651"/>
    </source>
</evidence>
<dbReference type="SUPFAM" id="SSF64356">
    <property type="entry name" value="SNARE-like"/>
    <property type="match status" value="1"/>
</dbReference>
<dbReference type="PROSITE" id="PS51072">
    <property type="entry name" value="MHD"/>
    <property type="match status" value="1"/>
</dbReference>
<evidence type="ECO:0000256" key="6">
    <source>
        <dbReference type="ARBA" id="ARBA00022927"/>
    </source>
</evidence>
<dbReference type="Gene3D" id="1.10.8.60">
    <property type="match status" value="1"/>
</dbReference>
<dbReference type="InterPro" id="IPR027417">
    <property type="entry name" value="P-loop_NTPase"/>
</dbReference>
<dbReference type="AlphaFoldDB" id="A0A444YGE5"/>
<dbReference type="GO" id="GO:0016887">
    <property type="term" value="F:ATP hydrolysis activity"/>
    <property type="evidence" value="ECO:0007669"/>
    <property type="project" value="InterPro"/>
</dbReference>
<dbReference type="GO" id="GO:0015031">
    <property type="term" value="P:protein transport"/>
    <property type="evidence" value="ECO:0007669"/>
    <property type="project" value="UniProtKB-KW"/>
</dbReference>
<dbReference type="FunFam" id="1.10.8.60:FF:000008">
    <property type="entry name" value="26S protease regulatory subunit 10B"/>
    <property type="match status" value="1"/>
</dbReference>
<evidence type="ECO:0000313" key="11">
    <source>
        <dbReference type="EMBL" id="RYR00998.1"/>
    </source>
</evidence>
<accession>A0A444YGE5</accession>
<evidence type="ECO:0000256" key="8">
    <source>
        <dbReference type="ARBA" id="ARBA00023136"/>
    </source>
</evidence>
<protein>
    <recommendedName>
        <fullName evidence="10">MHD domain-containing protein</fullName>
    </recommendedName>
</protein>
<dbReference type="InterPro" id="IPR041569">
    <property type="entry name" value="AAA_lid_3"/>
</dbReference>
<dbReference type="GO" id="GO:0012505">
    <property type="term" value="C:endomembrane system"/>
    <property type="evidence" value="ECO:0007669"/>
    <property type="project" value="UniProtKB-SubCell"/>
</dbReference>
<dbReference type="InterPro" id="IPR050221">
    <property type="entry name" value="26S_Proteasome_ATPase"/>
</dbReference>
<feature type="domain" description="MHD" evidence="10">
    <location>
        <begin position="438"/>
        <end position="697"/>
    </location>
</feature>
<dbReference type="Pfam" id="PF00004">
    <property type="entry name" value="AAA"/>
    <property type="match status" value="1"/>
</dbReference>
<dbReference type="InterPro" id="IPR011012">
    <property type="entry name" value="Longin-like_dom_sf"/>
</dbReference>